<evidence type="ECO:0000256" key="6">
    <source>
        <dbReference type="HAMAP-Rule" id="MF_00054"/>
    </source>
</evidence>
<gene>
    <name evidence="6 9" type="primary">fusA</name>
    <name evidence="9" type="ORF">CVV64_06640</name>
</gene>
<dbReference type="CDD" id="cd04088">
    <property type="entry name" value="EFG_mtEFG_II"/>
    <property type="match status" value="1"/>
</dbReference>
<keyword evidence="3 6" id="KW-0251">Elongation factor</keyword>
<dbReference type="CDD" id="cd03713">
    <property type="entry name" value="EFG_mtEFG_C"/>
    <property type="match status" value="1"/>
</dbReference>
<dbReference type="GO" id="GO:0003924">
    <property type="term" value="F:GTPase activity"/>
    <property type="evidence" value="ECO:0007669"/>
    <property type="project" value="InterPro"/>
</dbReference>
<keyword evidence="2 6" id="KW-0547">Nucleotide-binding</keyword>
<dbReference type="InterPro" id="IPR009022">
    <property type="entry name" value="EFG_III"/>
</dbReference>
<dbReference type="Pfam" id="PF03764">
    <property type="entry name" value="EFG_IV"/>
    <property type="match status" value="1"/>
</dbReference>
<keyword evidence="5 6" id="KW-0342">GTP-binding</keyword>
<dbReference type="GO" id="GO:0003746">
    <property type="term" value="F:translation elongation factor activity"/>
    <property type="evidence" value="ECO:0007669"/>
    <property type="project" value="UniProtKB-UniRule"/>
</dbReference>
<evidence type="ECO:0000256" key="1">
    <source>
        <dbReference type="ARBA" id="ARBA00005870"/>
    </source>
</evidence>
<evidence type="ECO:0000256" key="7">
    <source>
        <dbReference type="NCBIfam" id="TIGR00484"/>
    </source>
</evidence>
<dbReference type="InterPro" id="IPR020568">
    <property type="entry name" value="Ribosomal_Su5_D2-typ_SF"/>
</dbReference>
<dbReference type="SUPFAM" id="SSF50447">
    <property type="entry name" value="Translation proteins"/>
    <property type="match status" value="1"/>
</dbReference>
<dbReference type="AlphaFoldDB" id="A0A2N1PSV9"/>
<dbReference type="InterPro" id="IPR000640">
    <property type="entry name" value="EFG_V-like"/>
</dbReference>
<dbReference type="InterPro" id="IPR027417">
    <property type="entry name" value="P-loop_NTPase"/>
</dbReference>
<dbReference type="InterPro" id="IPR035647">
    <property type="entry name" value="EFG_III/V"/>
</dbReference>
<keyword evidence="4 6" id="KW-0648">Protein biosynthesis</keyword>
<dbReference type="SUPFAM" id="SSF52540">
    <property type="entry name" value="P-loop containing nucleoside triphosphate hydrolases"/>
    <property type="match status" value="1"/>
</dbReference>
<dbReference type="InterPro" id="IPR035649">
    <property type="entry name" value="EFG_V"/>
</dbReference>
<dbReference type="Pfam" id="PF22042">
    <property type="entry name" value="EF-G_D2"/>
    <property type="match status" value="1"/>
</dbReference>
<feature type="binding site" evidence="6">
    <location>
        <begin position="85"/>
        <end position="89"/>
    </location>
    <ligand>
        <name>GTP</name>
        <dbReference type="ChEBI" id="CHEBI:37565"/>
    </ligand>
</feature>
<dbReference type="PRINTS" id="PR00315">
    <property type="entry name" value="ELONGATNFCT"/>
</dbReference>
<dbReference type="PANTHER" id="PTHR43261">
    <property type="entry name" value="TRANSLATION ELONGATION FACTOR G-RELATED"/>
    <property type="match status" value="1"/>
</dbReference>
<dbReference type="InterPro" id="IPR031157">
    <property type="entry name" value="G_TR_CS"/>
</dbReference>
<comment type="caution">
    <text evidence="9">The sequence shown here is derived from an EMBL/GenBank/DDBJ whole genome shotgun (WGS) entry which is preliminary data.</text>
</comment>
<dbReference type="Gene3D" id="3.30.70.240">
    <property type="match status" value="1"/>
</dbReference>
<dbReference type="FunFam" id="3.30.70.870:FF:000001">
    <property type="entry name" value="Elongation factor G"/>
    <property type="match status" value="1"/>
</dbReference>
<dbReference type="Pfam" id="PF00679">
    <property type="entry name" value="EFG_C"/>
    <property type="match status" value="1"/>
</dbReference>
<dbReference type="InterPro" id="IPR053905">
    <property type="entry name" value="EF-G-like_DII"/>
</dbReference>
<organism evidence="9 10">
    <name type="scientific">Candidatus Wallbacteria bacterium HGW-Wallbacteria-1</name>
    <dbReference type="NCBI Taxonomy" id="2013854"/>
    <lineage>
        <taxon>Bacteria</taxon>
        <taxon>Candidatus Walliibacteriota</taxon>
    </lineage>
</organism>
<dbReference type="InterPro" id="IPR041095">
    <property type="entry name" value="EFG_II"/>
</dbReference>
<feature type="binding site" evidence="6">
    <location>
        <begin position="139"/>
        <end position="142"/>
    </location>
    <ligand>
        <name>GTP</name>
        <dbReference type="ChEBI" id="CHEBI:37565"/>
    </ligand>
</feature>
<evidence type="ECO:0000313" key="10">
    <source>
        <dbReference type="Proteomes" id="UP000233256"/>
    </source>
</evidence>
<dbReference type="Proteomes" id="UP000233256">
    <property type="component" value="Unassembled WGS sequence"/>
</dbReference>
<comment type="subcellular location">
    <subcellularLocation>
        <location evidence="6">Cytoplasm</location>
    </subcellularLocation>
</comment>
<dbReference type="FunFam" id="3.40.50.300:FF:000029">
    <property type="entry name" value="Elongation factor G"/>
    <property type="match status" value="1"/>
</dbReference>
<protein>
    <recommendedName>
        <fullName evidence="6 7">Elongation factor G</fullName>
        <shortName evidence="6">EF-G</shortName>
    </recommendedName>
</protein>
<accession>A0A2N1PSV9</accession>
<dbReference type="NCBIfam" id="TIGR00484">
    <property type="entry name" value="EF-G"/>
    <property type="match status" value="1"/>
</dbReference>
<dbReference type="SUPFAM" id="SSF54211">
    <property type="entry name" value="Ribosomal protein S5 domain 2-like"/>
    <property type="match status" value="1"/>
</dbReference>
<dbReference type="EMBL" id="PGXC01000003">
    <property type="protein sequence ID" value="PKK91435.1"/>
    <property type="molecule type" value="Genomic_DNA"/>
</dbReference>
<evidence type="ECO:0000259" key="8">
    <source>
        <dbReference type="PROSITE" id="PS51722"/>
    </source>
</evidence>
<dbReference type="SUPFAM" id="SSF54980">
    <property type="entry name" value="EF-G C-terminal domain-like"/>
    <property type="match status" value="2"/>
</dbReference>
<keyword evidence="6" id="KW-0963">Cytoplasm</keyword>
<dbReference type="InterPro" id="IPR000795">
    <property type="entry name" value="T_Tr_GTP-bd_dom"/>
</dbReference>
<dbReference type="PANTHER" id="PTHR43261:SF1">
    <property type="entry name" value="RIBOSOME-RELEASING FACTOR 2, MITOCHONDRIAL"/>
    <property type="match status" value="1"/>
</dbReference>
<comment type="similarity">
    <text evidence="1 6">Belongs to the TRAFAC class translation factor GTPase superfamily. Classic translation factor GTPase family. EF-G/EF-2 subfamily.</text>
</comment>
<dbReference type="GO" id="GO:0032790">
    <property type="term" value="P:ribosome disassembly"/>
    <property type="evidence" value="ECO:0007669"/>
    <property type="project" value="TreeGrafter"/>
</dbReference>
<dbReference type="FunFam" id="3.30.70.240:FF:000001">
    <property type="entry name" value="Elongation factor G"/>
    <property type="match status" value="1"/>
</dbReference>
<dbReference type="NCBIfam" id="NF009381">
    <property type="entry name" value="PRK12740.1-5"/>
    <property type="match status" value="1"/>
</dbReference>
<dbReference type="InterPro" id="IPR009000">
    <property type="entry name" value="Transl_B-barrel_sf"/>
</dbReference>
<evidence type="ECO:0000256" key="3">
    <source>
        <dbReference type="ARBA" id="ARBA00022768"/>
    </source>
</evidence>
<dbReference type="Gene3D" id="2.40.30.10">
    <property type="entry name" value="Translation factors"/>
    <property type="match status" value="1"/>
</dbReference>
<dbReference type="Gene3D" id="3.30.70.870">
    <property type="entry name" value="Elongation Factor G (Translational Gtpase), domain 3"/>
    <property type="match status" value="1"/>
</dbReference>
<evidence type="ECO:0000256" key="4">
    <source>
        <dbReference type="ARBA" id="ARBA00022917"/>
    </source>
</evidence>
<sequence length="698" mass="77691">MSKVPRREIPLEMIRNIGIMAHIDAGKTTATERILYYSGRIHKMGEVHEGTATMDYMHQEQERGITITSAATSCQWRDCAVNIIDTPGHVDFTVEVERSLRVLDGAVAIFCGVGGVQPQSETVWRQAVKYRVPRICFVNKLDRTGACFERTVKAIREKLGSRVAVVQLPVGVESDFSGVIDLIEKKYYRWREDDLGSGFDILPIPADMEEQVEEARDNLVEIAAEQCDTLMESYLEGRELTTDEIRMGLRKGTITSRISPVFCGSALKNKGVQTLLDGIVDYLPNPAEVGDAHGKHPKSGDDVLRKPSEEEAFSALVFKIQTDSFVGRLAYARIYSGHLSVGSVVFNPRIRKRERVSKILRMHASARTQVEDLFAGDIVAFVGLKETKTGDTLCREDRQIVFEGIQFPEPVMHISIEPRTKADEDRMTEVLAKIMDEDPTFRVRQDAESGQTIISGMGELHLDIIVDRMIRDFNVNVRVGKPQVSYRETVISRIRGVEEKVARQIGGKNQYGHVVIDMRPGVRGSGVVFDSAVKPDLLAPDYVAAIRDSILEASSAGNVAGFPLVDVEVSLVGGSMHPTDSTEGVFRMAAATAFNTALSQVKCGLLEPVMAIEIIVPDNYLGDIMNDLNARRGRIDNMEIDDDLRIITGKVPLSSMFGYSTEMRNRSQGRGTFSMQFDNFELVPEDVLEKLLMNMRGY</sequence>
<dbReference type="HAMAP" id="MF_00054_B">
    <property type="entry name" value="EF_G_EF_2_B"/>
    <property type="match status" value="1"/>
</dbReference>
<dbReference type="PROSITE" id="PS51722">
    <property type="entry name" value="G_TR_2"/>
    <property type="match status" value="1"/>
</dbReference>
<dbReference type="PROSITE" id="PS00301">
    <property type="entry name" value="G_TR_1"/>
    <property type="match status" value="1"/>
</dbReference>
<dbReference type="InterPro" id="IPR004540">
    <property type="entry name" value="Transl_elong_EFG/EF2"/>
</dbReference>
<dbReference type="Gene3D" id="3.30.230.10">
    <property type="match status" value="1"/>
</dbReference>
<dbReference type="CDD" id="cd16262">
    <property type="entry name" value="EFG_III"/>
    <property type="match status" value="1"/>
</dbReference>
<dbReference type="Gene3D" id="3.40.50.300">
    <property type="entry name" value="P-loop containing nucleotide triphosphate hydrolases"/>
    <property type="match status" value="1"/>
</dbReference>
<dbReference type="InterPro" id="IPR005225">
    <property type="entry name" value="Small_GTP-bd"/>
</dbReference>
<dbReference type="FunFam" id="2.40.30.10:FF:000006">
    <property type="entry name" value="Elongation factor G"/>
    <property type="match status" value="1"/>
</dbReference>
<evidence type="ECO:0000313" key="9">
    <source>
        <dbReference type="EMBL" id="PKK91435.1"/>
    </source>
</evidence>
<feature type="binding site" evidence="6">
    <location>
        <begin position="21"/>
        <end position="28"/>
    </location>
    <ligand>
        <name>GTP</name>
        <dbReference type="ChEBI" id="CHEBI:37565"/>
    </ligand>
</feature>
<feature type="domain" description="Tr-type G" evidence="8">
    <location>
        <begin position="12"/>
        <end position="287"/>
    </location>
</feature>
<dbReference type="Pfam" id="PF14492">
    <property type="entry name" value="EFG_III"/>
    <property type="match status" value="1"/>
</dbReference>
<name>A0A2N1PSV9_9BACT</name>
<comment type="function">
    <text evidence="6">Catalyzes the GTP-dependent ribosomal translocation step during translation elongation. During this step, the ribosome changes from the pre-translocational (PRE) to the post-translocational (POST) state as the newly formed A-site-bound peptidyl-tRNA and P-site-bound deacylated tRNA move to the P and E sites, respectively. Catalyzes the coordinated movement of the two tRNA molecules, the mRNA and conformational changes in the ribosome.</text>
</comment>
<dbReference type="InterPro" id="IPR005517">
    <property type="entry name" value="Transl_elong_EFG/EF2_IV"/>
</dbReference>
<dbReference type="Pfam" id="PF00009">
    <property type="entry name" value="GTP_EFTU"/>
    <property type="match status" value="1"/>
</dbReference>
<evidence type="ECO:0000256" key="5">
    <source>
        <dbReference type="ARBA" id="ARBA00023134"/>
    </source>
</evidence>
<reference evidence="9 10" key="1">
    <citation type="journal article" date="2017" name="ISME J.">
        <title>Potential for microbial H2 and metal transformations associated with novel bacteria and archaea in deep terrestrial subsurface sediments.</title>
        <authorList>
            <person name="Hernsdorf A.W."/>
            <person name="Amano Y."/>
            <person name="Miyakawa K."/>
            <person name="Ise K."/>
            <person name="Suzuki Y."/>
            <person name="Anantharaman K."/>
            <person name="Probst A."/>
            <person name="Burstein D."/>
            <person name="Thomas B.C."/>
            <person name="Banfield J.F."/>
        </authorList>
    </citation>
    <scope>NUCLEOTIDE SEQUENCE [LARGE SCALE GENOMIC DNA]</scope>
    <source>
        <strain evidence="9">HGW-Wallbacteria-1</strain>
    </source>
</reference>
<dbReference type="NCBIfam" id="TIGR00231">
    <property type="entry name" value="small_GTP"/>
    <property type="match status" value="1"/>
</dbReference>
<dbReference type="SMART" id="SM00889">
    <property type="entry name" value="EFG_IV"/>
    <property type="match status" value="1"/>
</dbReference>
<dbReference type="SMART" id="SM00838">
    <property type="entry name" value="EFG_C"/>
    <property type="match status" value="1"/>
</dbReference>
<dbReference type="GO" id="GO:0005737">
    <property type="term" value="C:cytoplasm"/>
    <property type="evidence" value="ECO:0007669"/>
    <property type="project" value="UniProtKB-SubCell"/>
</dbReference>
<dbReference type="GO" id="GO:0005525">
    <property type="term" value="F:GTP binding"/>
    <property type="evidence" value="ECO:0007669"/>
    <property type="project" value="UniProtKB-UniRule"/>
</dbReference>
<dbReference type="CDD" id="cd01886">
    <property type="entry name" value="EF-G"/>
    <property type="match status" value="1"/>
</dbReference>
<dbReference type="InterPro" id="IPR014721">
    <property type="entry name" value="Ribsml_uS5_D2-typ_fold_subgr"/>
</dbReference>
<evidence type="ECO:0000256" key="2">
    <source>
        <dbReference type="ARBA" id="ARBA00022741"/>
    </source>
</evidence>
<proteinExistence type="inferred from homology"/>